<accession>I2GI84</accession>
<name>I2GI84_9BACT</name>
<dbReference type="GO" id="GO:0032259">
    <property type="term" value="P:methylation"/>
    <property type="evidence" value="ECO:0007669"/>
    <property type="project" value="UniProtKB-KW"/>
</dbReference>
<dbReference type="RefSeq" id="WP_009282189.1">
    <property type="nucleotide sequence ID" value="NZ_CAIT01000006.1"/>
</dbReference>
<protein>
    <submittedName>
        <fullName evidence="2">Methyltransferase FkbM family</fullName>
    </submittedName>
</protein>
<dbReference type="Proteomes" id="UP000009309">
    <property type="component" value="Unassembled WGS sequence"/>
</dbReference>
<gene>
    <name evidence="2" type="ORF">BN8_02717</name>
</gene>
<dbReference type="EMBL" id="CAIT01000006">
    <property type="protein sequence ID" value="CCH53609.1"/>
    <property type="molecule type" value="Genomic_DNA"/>
</dbReference>
<proteinExistence type="predicted"/>
<evidence type="ECO:0000313" key="3">
    <source>
        <dbReference type="Proteomes" id="UP000009309"/>
    </source>
</evidence>
<dbReference type="InterPro" id="IPR029063">
    <property type="entry name" value="SAM-dependent_MTases_sf"/>
</dbReference>
<keyword evidence="3" id="KW-1185">Reference proteome</keyword>
<organism evidence="2 3">
    <name type="scientific">Fibrisoma limi BUZ 3</name>
    <dbReference type="NCBI Taxonomy" id="1185876"/>
    <lineage>
        <taxon>Bacteria</taxon>
        <taxon>Pseudomonadati</taxon>
        <taxon>Bacteroidota</taxon>
        <taxon>Cytophagia</taxon>
        <taxon>Cytophagales</taxon>
        <taxon>Spirosomataceae</taxon>
        <taxon>Fibrisoma</taxon>
    </lineage>
</organism>
<dbReference type="STRING" id="1185876.BN8_02717"/>
<dbReference type="eggNOG" id="COG4123">
    <property type="taxonomic scope" value="Bacteria"/>
</dbReference>
<reference evidence="2 3" key="1">
    <citation type="journal article" date="2012" name="J. Bacteriol.">
        <title>Genome Sequence of the Filamentous Bacterium Fibrisoma limi BUZ 3T.</title>
        <authorList>
            <person name="Filippini M."/>
            <person name="Qi W."/>
            <person name="Jaenicke S."/>
            <person name="Goesmann A."/>
            <person name="Smits T.H."/>
            <person name="Bagheri H.C."/>
        </authorList>
    </citation>
    <scope>NUCLEOTIDE SEQUENCE [LARGE SCALE GENOMIC DNA]</scope>
    <source>
        <strain evidence="3">BUZ 3T</strain>
    </source>
</reference>
<dbReference type="OrthoDB" id="9812600at2"/>
<dbReference type="PANTHER" id="PTHR34203">
    <property type="entry name" value="METHYLTRANSFERASE, FKBM FAMILY PROTEIN"/>
    <property type="match status" value="1"/>
</dbReference>
<dbReference type="GO" id="GO:0008168">
    <property type="term" value="F:methyltransferase activity"/>
    <property type="evidence" value="ECO:0007669"/>
    <property type="project" value="UniProtKB-KW"/>
</dbReference>
<dbReference type="AlphaFoldDB" id="I2GI84"/>
<sequence length="253" mass="29480">MRRDLVLIFRFCSNFGLFSGLQLYLTFKFGNVNQIRLPRIKHPLYLRPNTSDVPTFNQVFLQNEYDLHVSAPKVIIDGGANIGLFAVLMKNKYPDAKIICIEPDQENFSILQANTAAYDDIYCENCGIWNKETVLKVFDKYNGGKWQMIVEEDSQHGNVPAITLNTVLEKYAIRQVDILKLDIETSEKYVFRDNFKSWLPKVKTIVIELHDWLEEDCSKPFFSAINQTFARYKYYMKGENTIIENKDLDFSRA</sequence>
<dbReference type="NCBIfam" id="TIGR01444">
    <property type="entry name" value="fkbM_fam"/>
    <property type="match status" value="1"/>
</dbReference>
<dbReference type="Gene3D" id="3.40.50.150">
    <property type="entry name" value="Vaccinia Virus protein VP39"/>
    <property type="match status" value="1"/>
</dbReference>
<keyword evidence="2" id="KW-0808">Transferase</keyword>
<dbReference type="PANTHER" id="PTHR34203:SF13">
    <property type="entry name" value="EXPRESSED PROTEIN"/>
    <property type="match status" value="1"/>
</dbReference>
<dbReference type="InterPro" id="IPR052514">
    <property type="entry name" value="SAM-dependent_MTase"/>
</dbReference>
<comment type="caution">
    <text evidence="2">The sequence shown here is derived from an EMBL/GenBank/DDBJ whole genome shotgun (WGS) entry which is preliminary data.</text>
</comment>
<dbReference type="InterPro" id="IPR006342">
    <property type="entry name" value="FkbM_mtfrase"/>
</dbReference>
<keyword evidence="2" id="KW-0489">Methyltransferase</keyword>
<evidence type="ECO:0000313" key="2">
    <source>
        <dbReference type="EMBL" id="CCH53609.1"/>
    </source>
</evidence>
<dbReference type="SUPFAM" id="SSF53335">
    <property type="entry name" value="S-adenosyl-L-methionine-dependent methyltransferases"/>
    <property type="match status" value="1"/>
</dbReference>
<evidence type="ECO:0000259" key="1">
    <source>
        <dbReference type="Pfam" id="PF05050"/>
    </source>
</evidence>
<feature type="domain" description="Methyltransferase FkbM" evidence="1">
    <location>
        <begin position="77"/>
        <end position="234"/>
    </location>
</feature>
<dbReference type="Pfam" id="PF05050">
    <property type="entry name" value="Methyltransf_21"/>
    <property type="match status" value="1"/>
</dbReference>